<comment type="caution">
    <text evidence="1">The sequence shown here is derived from an EMBL/GenBank/DDBJ whole genome shotgun (WGS) entry which is preliminary data.</text>
</comment>
<accession>A0A8K0P2A2</accession>
<proteinExistence type="predicted"/>
<dbReference type="Proteomes" id="UP000792457">
    <property type="component" value="Unassembled WGS sequence"/>
</dbReference>
<reference evidence="1" key="2">
    <citation type="submission" date="2017-10" db="EMBL/GenBank/DDBJ databases">
        <title>Ladona fulva Genome sequencing and assembly.</title>
        <authorList>
            <person name="Murali S."/>
            <person name="Richards S."/>
            <person name="Bandaranaike D."/>
            <person name="Bellair M."/>
            <person name="Blankenburg K."/>
            <person name="Chao H."/>
            <person name="Dinh H."/>
            <person name="Doddapaneni H."/>
            <person name="Dugan-Rocha S."/>
            <person name="Elkadiri S."/>
            <person name="Gnanaolivu R."/>
            <person name="Hernandez B."/>
            <person name="Skinner E."/>
            <person name="Javaid M."/>
            <person name="Lee S."/>
            <person name="Li M."/>
            <person name="Ming W."/>
            <person name="Munidasa M."/>
            <person name="Muniz J."/>
            <person name="Nguyen L."/>
            <person name="Hughes D."/>
            <person name="Osuji N."/>
            <person name="Pu L.-L."/>
            <person name="Puazo M."/>
            <person name="Qu C."/>
            <person name="Quiroz J."/>
            <person name="Raj R."/>
            <person name="Weissenberger G."/>
            <person name="Xin Y."/>
            <person name="Zou X."/>
            <person name="Han Y."/>
            <person name="Worley K."/>
            <person name="Muzny D."/>
            <person name="Gibbs R."/>
        </authorList>
    </citation>
    <scope>NUCLEOTIDE SEQUENCE</scope>
    <source>
        <strain evidence="1">Sampled in the wild</strain>
    </source>
</reference>
<protein>
    <submittedName>
        <fullName evidence="1">Uncharacterized protein</fullName>
    </submittedName>
</protein>
<evidence type="ECO:0000313" key="1">
    <source>
        <dbReference type="EMBL" id="KAG8233180.1"/>
    </source>
</evidence>
<keyword evidence="2" id="KW-1185">Reference proteome</keyword>
<reference evidence="1" key="1">
    <citation type="submission" date="2013-04" db="EMBL/GenBank/DDBJ databases">
        <authorList>
            <person name="Qu J."/>
            <person name="Murali S.C."/>
            <person name="Bandaranaike D."/>
            <person name="Bellair M."/>
            <person name="Blankenburg K."/>
            <person name="Chao H."/>
            <person name="Dinh H."/>
            <person name="Doddapaneni H."/>
            <person name="Downs B."/>
            <person name="Dugan-Rocha S."/>
            <person name="Elkadiri S."/>
            <person name="Gnanaolivu R.D."/>
            <person name="Hernandez B."/>
            <person name="Javaid M."/>
            <person name="Jayaseelan J.C."/>
            <person name="Lee S."/>
            <person name="Li M."/>
            <person name="Ming W."/>
            <person name="Munidasa M."/>
            <person name="Muniz J."/>
            <person name="Nguyen L."/>
            <person name="Ongeri F."/>
            <person name="Osuji N."/>
            <person name="Pu L.-L."/>
            <person name="Puazo M."/>
            <person name="Qu C."/>
            <person name="Quiroz J."/>
            <person name="Raj R."/>
            <person name="Weissenberger G."/>
            <person name="Xin Y."/>
            <person name="Zou X."/>
            <person name="Han Y."/>
            <person name="Richards S."/>
            <person name="Worley K."/>
            <person name="Muzny D."/>
            <person name="Gibbs R."/>
        </authorList>
    </citation>
    <scope>NUCLEOTIDE SEQUENCE</scope>
    <source>
        <strain evidence="1">Sampled in the wild</strain>
    </source>
</reference>
<gene>
    <name evidence="1" type="ORF">J437_LFUL008943</name>
</gene>
<dbReference type="OrthoDB" id="1728974at2759"/>
<dbReference type="AlphaFoldDB" id="A0A8K0P2A2"/>
<dbReference type="EMBL" id="KZ308693">
    <property type="protein sequence ID" value="KAG8233180.1"/>
    <property type="molecule type" value="Genomic_DNA"/>
</dbReference>
<evidence type="ECO:0000313" key="2">
    <source>
        <dbReference type="Proteomes" id="UP000792457"/>
    </source>
</evidence>
<organism evidence="1 2">
    <name type="scientific">Ladona fulva</name>
    <name type="common">Scarce chaser dragonfly</name>
    <name type="synonym">Libellula fulva</name>
    <dbReference type="NCBI Taxonomy" id="123851"/>
    <lineage>
        <taxon>Eukaryota</taxon>
        <taxon>Metazoa</taxon>
        <taxon>Ecdysozoa</taxon>
        <taxon>Arthropoda</taxon>
        <taxon>Hexapoda</taxon>
        <taxon>Insecta</taxon>
        <taxon>Pterygota</taxon>
        <taxon>Palaeoptera</taxon>
        <taxon>Odonata</taxon>
        <taxon>Epiprocta</taxon>
        <taxon>Anisoptera</taxon>
        <taxon>Libelluloidea</taxon>
        <taxon>Libellulidae</taxon>
        <taxon>Ladona</taxon>
    </lineage>
</organism>
<name>A0A8K0P2A2_LADFU</name>
<sequence length="182" mass="21222">MHVKRTEKQDYWKIITIGSWQAALTATAEQVKDLFAILSKTYSPSNSNRLWETIKESMGDDVLYQVRQVHPKLNIELNEEIFNQVLIRSEEKCFALLHFIAQNKPLLIENQKQAYDFVIRRSGELRYWWSNLFGCTRGIHQKGDCACIGIIWNCNNINSKKKNCSFCFKIAITCYVTKISSF</sequence>